<evidence type="ECO:0000313" key="1">
    <source>
        <dbReference type="EMBL" id="PYE86349.1"/>
    </source>
</evidence>
<gene>
    <name evidence="1" type="ORF">C7477_12713</name>
</gene>
<reference evidence="1 2" key="1">
    <citation type="submission" date="2018-06" db="EMBL/GenBank/DDBJ databases">
        <title>Genomic Encyclopedia of Type Strains, Phase III (KMG-III): the genomes of soil and plant-associated and newly described type strains.</title>
        <authorList>
            <person name="Whitman W."/>
        </authorList>
    </citation>
    <scope>NUCLEOTIDE SEQUENCE [LARGE SCALE GENOMIC DNA]</scope>
    <source>
        <strain evidence="1 2">ORS 1419</strain>
    </source>
</reference>
<dbReference type="RefSeq" id="WP_110754238.1">
    <property type="nucleotide sequence ID" value="NZ_QJTF01000027.1"/>
</dbReference>
<dbReference type="Proteomes" id="UP000247454">
    <property type="component" value="Unassembled WGS sequence"/>
</dbReference>
<accession>A0A318T196</accession>
<proteinExistence type="predicted"/>
<name>A0A318T196_9HYPH</name>
<protein>
    <submittedName>
        <fullName evidence="1">Uncharacterized protein</fullName>
    </submittedName>
</protein>
<organism evidence="1 2">
    <name type="scientific">Phyllobacterium leguminum</name>
    <dbReference type="NCBI Taxonomy" id="314237"/>
    <lineage>
        <taxon>Bacteria</taxon>
        <taxon>Pseudomonadati</taxon>
        <taxon>Pseudomonadota</taxon>
        <taxon>Alphaproteobacteria</taxon>
        <taxon>Hyphomicrobiales</taxon>
        <taxon>Phyllobacteriaceae</taxon>
        <taxon>Phyllobacterium</taxon>
    </lineage>
</organism>
<dbReference type="AlphaFoldDB" id="A0A318T196"/>
<dbReference type="OrthoDB" id="4374516at2"/>
<dbReference type="EMBL" id="QJTF01000027">
    <property type="protein sequence ID" value="PYE86349.1"/>
    <property type="molecule type" value="Genomic_DNA"/>
</dbReference>
<evidence type="ECO:0000313" key="2">
    <source>
        <dbReference type="Proteomes" id="UP000247454"/>
    </source>
</evidence>
<keyword evidence="2" id="KW-1185">Reference proteome</keyword>
<comment type="caution">
    <text evidence="1">The sequence shown here is derived from an EMBL/GenBank/DDBJ whole genome shotgun (WGS) entry which is preliminary data.</text>
</comment>
<sequence>MSALIKITYPAENQILHPGGLSIRGIGPAGQKIRVALKEFEWPTGYWDLIVGNDGYWDASGAIVENGTWNVDAILISELALQSEKDHIIFHVRP</sequence>